<dbReference type="SUPFAM" id="SSF50494">
    <property type="entry name" value="Trypsin-like serine proteases"/>
    <property type="match status" value="1"/>
</dbReference>
<evidence type="ECO:0000256" key="4">
    <source>
        <dbReference type="ARBA" id="ARBA00022801"/>
    </source>
</evidence>
<feature type="domain" description="Peptidase S1" evidence="11">
    <location>
        <begin position="21"/>
        <end position="239"/>
    </location>
</feature>
<dbReference type="RefSeq" id="NP_001166077.1">
    <property type="nucleotide sequence ID" value="NM_001172606.1"/>
</dbReference>
<evidence type="ECO:0000256" key="7">
    <source>
        <dbReference type="ARBA" id="ARBA00023157"/>
    </source>
</evidence>
<dbReference type="EC" id="3.4.21.4" evidence="9"/>
<dbReference type="InterPro" id="IPR018114">
    <property type="entry name" value="TRYPSIN_HIS"/>
</dbReference>
<keyword evidence="5" id="KW-0720">Serine protease</keyword>
<dbReference type="InterPro" id="IPR043504">
    <property type="entry name" value="Peptidase_S1_PA_chymotrypsin"/>
</dbReference>
<protein>
    <recommendedName>
        <fullName evidence="9">trypsin</fullName>
        <ecNumber evidence="9">3.4.21.4</ecNumber>
    </recommendedName>
</protein>
<accession>A0A7M6UWF4</accession>
<keyword evidence="3" id="KW-0222">Digestion</keyword>
<keyword evidence="7" id="KW-1015">Disulfide bond</keyword>
<dbReference type="FunFam" id="2.40.10.10:FF:000068">
    <property type="entry name" value="transmembrane protease serine 2"/>
    <property type="match status" value="1"/>
</dbReference>
<dbReference type="CTD" id="100116020"/>
<evidence type="ECO:0000313" key="12">
    <source>
        <dbReference type="EnsemblMetazoa" id="NP_001166077"/>
    </source>
</evidence>
<dbReference type="InterPro" id="IPR050430">
    <property type="entry name" value="Peptidase_S1"/>
</dbReference>
<comment type="similarity">
    <text evidence="1">Belongs to the peptidase S1 family.</text>
</comment>
<dbReference type="Proteomes" id="UP000002358">
    <property type="component" value="Chromosome 3"/>
</dbReference>
<keyword evidence="10" id="KW-0732">Signal</keyword>
<evidence type="ECO:0000259" key="11">
    <source>
        <dbReference type="PROSITE" id="PS50240"/>
    </source>
</evidence>
<keyword evidence="13" id="KW-1185">Reference proteome</keyword>
<dbReference type="Gene3D" id="2.40.10.10">
    <property type="entry name" value="Trypsin-like serine proteases"/>
    <property type="match status" value="1"/>
</dbReference>
<reference evidence="12" key="1">
    <citation type="submission" date="2021-01" db="UniProtKB">
        <authorList>
            <consortium name="EnsemblMetazoa"/>
        </authorList>
    </citation>
    <scope>IDENTIFICATION</scope>
</reference>
<sequence length="244" mass="27039">MKFTYFWLLAISGANLFVDAMHGGDYFPIKDVPYMAQLYFEAENGMISYCGATILSEYWLVSAAHCVGLKGMIINQVRVGSTFTAEAGNVINITRIIVHGNYETNNIWDSDISLIKLQSPIEFDEKQQPIHVAREPPKVGDSITISGFGYSYRELMGESLQVGHVPVIDDETCRVNYTITKNMFCTSTSKIDLCFGDSGGPAVLDGKLVGIVSQGCEITAPNVFTKVANFYDWIIKHTGIKYDD</sequence>
<dbReference type="CDD" id="cd00190">
    <property type="entry name" value="Tryp_SPc"/>
    <property type="match status" value="1"/>
</dbReference>
<dbReference type="OrthoDB" id="420380at2759"/>
<keyword evidence="4" id="KW-0378">Hydrolase</keyword>
<evidence type="ECO:0000256" key="8">
    <source>
        <dbReference type="ARBA" id="ARBA00036320"/>
    </source>
</evidence>
<dbReference type="EnsemblMetazoa" id="NM_001172606">
    <property type="protein sequence ID" value="NP_001166077"/>
    <property type="gene ID" value="GeneID_100116020"/>
</dbReference>
<dbReference type="PANTHER" id="PTHR24276">
    <property type="entry name" value="POLYSERASE-RELATED"/>
    <property type="match status" value="1"/>
</dbReference>
<dbReference type="SMART" id="SM00020">
    <property type="entry name" value="Tryp_SPc"/>
    <property type="match status" value="1"/>
</dbReference>
<dbReference type="GeneID" id="100116020"/>
<evidence type="ECO:0000256" key="10">
    <source>
        <dbReference type="SAM" id="SignalP"/>
    </source>
</evidence>
<dbReference type="PANTHER" id="PTHR24276:SF97">
    <property type="entry name" value="GH13245P2-RELATED"/>
    <property type="match status" value="1"/>
</dbReference>
<keyword evidence="6" id="KW-0865">Zymogen</keyword>
<dbReference type="PRINTS" id="PR00722">
    <property type="entry name" value="CHYMOTRYPSIN"/>
</dbReference>
<keyword evidence="2" id="KW-0645">Protease</keyword>
<proteinExistence type="inferred from homology"/>
<comment type="catalytic activity">
    <reaction evidence="8">
        <text>Preferential cleavage: Arg-|-Xaa, Lys-|-Xaa.</text>
        <dbReference type="EC" id="3.4.21.4"/>
    </reaction>
</comment>
<dbReference type="AlphaFoldDB" id="A0A7M6UWF4"/>
<feature type="signal peptide" evidence="10">
    <location>
        <begin position="1"/>
        <end position="20"/>
    </location>
</feature>
<evidence type="ECO:0000313" key="13">
    <source>
        <dbReference type="Proteomes" id="UP000002358"/>
    </source>
</evidence>
<dbReference type="PROSITE" id="PS00134">
    <property type="entry name" value="TRYPSIN_HIS"/>
    <property type="match status" value="1"/>
</dbReference>
<dbReference type="PROSITE" id="PS50240">
    <property type="entry name" value="TRYPSIN_DOM"/>
    <property type="match status" value="1"/>
</dbReference>
<dbReference type="InParanoid" id="A0A7M6UWF4"/>
<dbReference type="InterPro" id="IPR001314">
    <property type="entry name" value="Peptidase_S1A"/>
</dbReference>
<evidence type="ECO:0000256" key="5">
    <source>
        <dbReference type="ARBA" id="ARBA00022825"/>
    </source>
</evidence>
<dbReference type="InterPro" id="IPR009003">
    <property type="entry name" value="Peptidase_S1_PA"/>
</dbReference>
<organism evidence="12 13">
    <name type="scientific">Nasonia vitripennis</name>
    <name type="common">Parasitic wasp</name>
    <dbReference type="NCBI Taxonomy" id="7425"/>
    <lineage>
        <taxon>Eukaryota</taxon>
        <taxon>Metazoa</taxon>
        <taxon>Ecdysozoa</taxon>
        <taxon>Arthropoda</taxon>
        <taxon>Hexapoda</taxon>
        <taxon>Insecta</taxon>
        <taxon>Pterygota</taxon>
        <taxon>Neoptera</taxon>
        <taxon>Endopterygota</taxon>
        <taxon>Hymenoptera</taxon>
        <taxon>Apocrita</taxon>
        <taxon>Proctotrupomorpha</taxon>
        <taxon>Chalcidoidea</taxon>
        <taxon>Pteromalidae</taxon>
        <taxon>Pteromalinae</taxon>
        <taxon>Nasonia</taxon>
    </lineage>
</organism>
<name>A0A7M6UWF4_NASVI</name>
<dbReference type="KEGG" id="nvi:100116020"/>
<evidence type="ECO:0000256" key="9">
    <source>
        <dbReference type="ARBA" id="ARBA00038868"/>
    </source>
</evidence>
<dbReference type="SMR" id="A0A7M6UWF4"/>
<evidence type="ECO:0000256" key="1">
    <source>
        <dbReference type="ARBA" id="ARBA00007664"/>
    </source>
</evidence>
<dbReference type="GO" id="GO:0006508">
    <property type="term" value="P:proteolysis"/>
    <property type="evidence" value="ECO:0007669"/>
    <property type="project" value="UniProtKB-KW"/>
</dbReference>
<dbReference type="GO" id="GO:0004252">
    <property type="term" value="F:serine-type endopeptidase activity"/>
    <property type="evidence" value="ECO:0007669"/>
    <property type="project" value="UniProtKB-EC"/>
</dbReference>
<evidence type="ECO:0000256" key="3">
    <source>
        <dbReference type="ARBA" id="ARBA00022757"/>
    </source>
</evidence>
<dbReference type="GO" id="GO:0007586">
    <property type="term" value="P:digestion"/>
    <property type="evidence" value="ECO:0007669"/>
    <property type="project" value="UniProtKB-KW"/>
</dbReference>
<dbReference type="InterPro" id="IPR001254">
    <property type="entry name" value="Trypsin_dom"/>
</dbReference>
<feature type="chain" id="PRO_5029463357" description="trypsin" evidence="10">
    <location>
        <begin position="21"/>
        <end position="244"/>
    </location>
</feature>
<dbReference type="Pfam" id="PF00089">
    <property type="entry name" value="Trypsin"/>
    <property type="match status" value="1"/>
</dbReference>
<evidence type="ECO:0000256" key="2">
    <source>
        <dbReference type="ARBA" id="ARBA00022670"/>
    </source>
</evidence>
<evidence type="ECO:0000256" key="6">
    <source>
        <dbReference type="ARBA" id="ARBA00023145"/>
    </source>
</evidence>